<feature type="compositionally biased region" description="Basic residues" evidence="9">
    <location>
        <begin position="414"/>
        <end position="425"/>
    </location>
</feature>
<comment type="subcellular location">
    <subcellularLocation>
        <location evidence="1">Nucleus</location>
    </subcellularLocation>
</comment>
<protein>
    <recommendedName>
        <fullName evidence="14">Protein AF-10</fullName>
    </recommendedName>
</protein>
<feature type="compositionally biased region" description="Basic and acidic residues" evidence="9">
    <location>
        <begin position="346"/>
        <end position="367"/>
    </location>
</feature>
<evidence type="ECO:0000256" key="7">
    <source>
        <dbReference type="ARBA" id="ARBA00023242"/>
    </source>
</evidence>
<dbReference type="GO" id="GO:0006357">
    <property type="term" value="P:regulation of transcription by RNA polymerase II"/>
    <property type="evidence" value="ECO:0007669"/>
    <property type="project" value="TreeGrafter"/>
</dbReference>
<keyword evidence="5 8" id="KW-0863">Zinc-finger</keyword>
<name>A0AAV6UNM9_9ARAC</name>
<evidence type="ECO:0000256" key="9">
    <source>
        <dbReference type="SAM" id="MobiDB-lite"/>
    </source>
</evidence>
<dbReference type="Gene3D" id="3.30.40.10">
    <property type="entry name" value="Zinc/RING finger domain, C3HC4 (zinc finger)"/>
    <property type="match status" value="2"/>
</dbReference>
<keyword evidence="7" id="KW-0539">Nucleus</keyword>
<accession>A0AAV6UNM9</accession>
<evidence type="ECO:0000256" key="8">
    <source>
        <dbReference type="PROSITE-ProRule" id="PRU00146"/>
    </source>
</evidence>
<evidence type="ECO:0000256" key="2">
    <source>
        <dbReference type="ARBA" id="ARBA00022553"/>
    </source>
</evidence>
<dbReference type="InterPro" id="IPR019787">
    <property type="entry name" value="Znf_PHD-finger"/>
</dbReference>
<dbReference type="PROSITE" id="PS50016">
    <property type="entry name" value="ZF_PHD_2"/>
    <property type="match status" value="1"/>
</dbReference>
<keyword evidence="13" id="KW-1185">Reference proteome</keyword>
<evidence type="ECO:0000313" key="13">
    <source>
        <dbReference type="Proteomes" id="UP000827092"/>
    </source>
</evidence>
<keyword evidence="4" id="KW-0677">Repeat</keyword>
<feature type="region of interest" description="Disordered" evidence="9">
    <location>
        <begin position="308"/>
        <end position="373"/>
    </location>
</feature>
<gene>
    <name evidence="12" type="ORF">JTE90_016205</name>
</gene>
<dbReference type="CDD" id="cd15672">
    <property type="entry name" value="ePHD_AF10_like"/>
    <property type="match status" value="1"/>
</dbReference>
<dbReference type="InterPro" id="IPR013083">
    <property type="entry name" value="Znf_RING/FYVE/PHD"/>
</dbReference>
<feature type="compositionally biased region" description="Polar residues" evidence="9">
    <location>
        <begin position="242"/>
        <end position="255"/>
    </location>
</feature>
<dbReference type="GO" id="GO:0042393">
    <property type="term" value="F:histone binding"/>
    <property type="evidence" value="ECO:0007669"/>
    <property type="project" value="UniProtKB-ARBA"/>
</dbReference>
<dbReference type="SUPFAM" id="SSF57903">
    <property type="entry name" value="FYVE/PHD zinc finger"/>
    <property type="match status" value="1"/>
</dbReference>
<dbReference type="GO" id="GO:0031491">
    <property type="term" value="F:nucleosome binding"/>
    <property type="evidence" value="ECO:0007669"/>
    <property type="project" value="TreeGrafter"/>
</dbReference>
<dbReference type="InterPro" id="IPR011011">
    <property type="entry name" value="Znf_FYVE_PHD"/>
</dbReference>
<proteinExistence type="predicted"/>
<evidence type="ECO:0000259" key="11">
    <source>
        <dbReference type="PROSITE" id="PS51805"/>
    </source>
</evidence>
<feature type="region of interest" description="Disordered" evidence="9">
    <location>
        <begin position="208"/>
        <end position="256"/>
    </location>
</feature>
<dbReference type="Pfam" id="PF13831">
    <property type="entry name" value="PHD_2"/>
    <property type="match status" value="1"/>
</dbReference>
<feature type="compositionally biased region" description="Polar residues" evidence="9">
    <location>
        <begin position="310"/>
        <end position="321"/>
    </location>
</feature>
<evidence type="ECO:0000256" key="4">
    <source>
        <dbReference type="ARBA" id="ARBA00022737"/>
    </source>
</evidence>
<dbReference type="CDD" id="cd15574">
    <property type="entry name" value="PHD_AF10_AF17"/>
    <property type="match status" value="1"/>
</dbReference>
<dbReference type="InterPro" id="IPR034732">
    <property type="entry name" value="EPHD"/>
</dbReference>
<feature type="region of interest" description="Disordered" evidence="9">
    <location>
        <begin position="389"/>
        <end position="436"/>
    </location>
</feature>
<feature type="domain" description="PHD-type" evidence="11">
    <location>
        <begin position="62"/>
        <end position="181"/>
    </location>
</feature>
<dbReference type="EMBL" id="JAFNEN010000357">
    <property type="protein sequence ID" value="KAG8184861.1"/>
    <property type="molecule type" value="Genomic_DNA"/>
</dbReference>
<dbReference type="InterPro" id="IPR049773">
    <property type="entry name" value="AF10-like_CC"/>
</dbReference>
<feature type="compositionally biased region" description="Basic and acidic residues" evidence="9">
    <location>
        <begin position="221"/>
        <end position="238"/>
    </location>
</feature>
<dbReference type="AlphaFoldDB" id="A0AAV6UNM9"/>
<dbReference type="PANTHER" id="PTHR13793:SF164">
    <property type="entry name" value="ALHAMBRA, ISOFORM P"/>
    <property type="match status" value="1"/>
</dbReference>
<evidence type="ECO:0000256" key="3">
    <source>
        <dbReference type="ARBA" id="ARBA00022723"/>
    </source>
</evidence>
<keyword evidence="2" id="KW-0597">Phosphoprotein</keyword>
<dbReference type="InterPro" id="IPR019786">
    <property type="entry name" value="Zinc_finger_PHD-type_CS"/>
</dbReference>
<feature type="compositionally biased region" description="Basic and acidic residues" evidence="9">
    <location>
        <begin position="322"/>
        <end position="332"/>
    </location>
</feature>
<evidence type="ECO:0000256" key="1">
    <source>
        <dbReference type="ARBA" id="ARBA00004123"/>
    </source>
</evidence>
<keyword evidence="3" id="KW-0479">Metal-binding</keyword>
<dbReference type="Pfam" id="PF13832">
    <property type="entry name" value="zf-HC5HC2H_2"/>
    <property type="match status" value="1"/>
</dbReference>
<evidence type="ECO:0008006" key="14">
    <source>
        <dbReference type="Google" id="ProtNLM"/>
    </source>
</evidence>
<reference evidence="12 13" key="1">
    <citation type="journal article" date="2022" name="Nat. Ecol. Evol.">
        <title>A masculinizing supergene underlies an exaggerated male reproductive morph in a spider.</title>
        <authorList>
            <person name="Hendrickx F."/>
            <person name="De Corte Z."/>
            <person name="Sonet G."/>
            <person name="Van Belleghem S.M."/>
            <person name="Kostlbacher S."/>
            <person name="Vangestel C."/>
        </authorList>
    </citation>
    <scope>NUCLEOTIDE SEQUENCE [LARGE SCALE GENOMIC DNA]</scope>
    <source>
        <strain evidence="12">W744_W776</strain>
    </source>
</reference>
<sequence>MKEMVGGCCVCSDERGWAENPLVYCDGQGCNVAVHQACYGIVQVPTGPWFCRKCESQERSARVRCELCPSKDGALKRTDGGGWAHVVCALYIPEVRFGNVTTMEPIILQLVPQDRYNKSCYICEEQGKESKASVGACMQCNKSGCKQYFHVTCAQAAGLLCEEAGNYLDNVKYCGYCHYHYQKLVSSQQTNCKIRVKKDSHIKIIPAFKPIPADNATPEPSPEKSEKKPTRSKGDRKGKGNFHTTPNCTATANGESSATATTCDASANNELDFLSDSSSSTISNGSLPNGIDFGTTDSKLSLKKNELHHSNSLVTKFNASNFKKEESSDRQSESPVPATRHKAKKSKDSSSAKDSFKGSPAESKDCQEISAKSAAPTFSSMYENFISKDIDGSQSSKSEKKKNAECTEEQPEKKRSKHSRSKSKSAKCSSEAVISTEKTNPQIPIVRIKRKFNHDRSCSSHSVEEVSVEKSKDYEAVISKTEPDDLDLDMDEMPPKKIEKKLEGEIILHPNPLIGNDAGSLLKEKEIKSEELSFFDLPCTSYQPVPQPVSDHPADIMNKISNQMQEDSAAADGGQLPTSLEELLEKQWAETSNFLRGQAQHFDIASMISCLHDLQKENKHLESQITELVSRRDSLLAINARLKVLPSSEHSIVHSMPYSALSLLQAKPISQVERNAVAGYSGYLYDNGMMHNAQWNNTMYNPHEIQRDYGYHKNPMAGYSHPVATVVSGSMPHTPSPIPISCSPMQKSDMYPHLTAYNHDSSPLRHIASSAASASQSSHLYVHPSVSMSEPMLMSEAASSYNALHCQNGTTDAQDRQSSASVYQTISPPFSNPEAEMPNNASVHPVCNNIVFHQNYEMQNSHNSLEDDR</sequence>
<feature type="compositionally biased region" description="Basic and acidic residues" evidence="9">
    <location>
        <begin position="389"/>
        <end position="413"/>
    </location>
</feature>
<organism evidence="12 13">
    <name type="scientific">Oedothorax gibbosus</name>
    <dbReference type="NCBI Taxonomy" id="931172"/>
    <lineage>
        <taxon>Eukaryota</taxon>
        <taxon>Metazoa</taxon>
        <taxon>Ecdysozoa</taxon>
        <taxon>Arthropoda</taxon>
        <taxon>Chelicerata</taxon>
        <taxon>Arachnida</taxon>
        <taxon>Araneae</taxon>
        <taxon>Araneomorphae</taxon>
        <taxon>Entelegynae</taxon>
        <taxon>Araneoidea</taxon>
        <taxon>Linyphiidae</taxon>
        <taxon>Erigoninae</taxon>
        <taxon>Oedothorax</taxon>
    </lineage>
</organism>
<comment type="caution">
    <text evidence="12">The sequence shown here is derived from an EMBL/GenBank/DDBJ whole genome shotgun (WGS) entry which is preliminary data.</text>
</comment>
<dbReference type="PROSITE" id="PS01359">
    <property type="entry name" value="ZF_PHD_1"/>
    <property type="match status" value="1"/>
</dbReference>
<feature type="domain" description="PHD-type" evidence="10">
    <location>
        <begin position="5"/>
        <end position="57"/>
    </location>
</feature>
<dbReference type="PROSITE" id="PS51805">
    <property type="entry name" value="EPHD"/>
    <property type="match status" value="1"/>
</dbReference>
<keyword evidence="6" id="KW-0862">Zinc</keyword>
<dbReference type="InterPro" id="IPR001965">
    <property type="entry name" value="Znf_PHD"/>
</dbReference>
<dbReference type="PANTHER" id="PTHR13793">
    <property type="entry name" value="PHD FINGER PROTEINS"/>
    <property type="match status" value="1"/>
</dbReference>
<dbReference type="Proteomes" id="UP000827092">
    <property type="component" value="Unassembled WGS sequence"/>
</dbReference>
<dbReference type="SMART" id="SM00249">
    <property type="entry name" value="PHD"/>
    <property type="match status" value="2"/>
</dbReference>
<dbReference type="InterPro" id="IPR049781">
    <property type="entry name" value="AF10/AF17_PHD"/>
</dbReference>
<dbReference type="FunFam" id="3.30.40.10:FF:000053">
    <property type="entry name" value="protein AF-10 isoform X2"/>
    <property type="match status" value="1"/>
</dbReference>
<dbReference type="GO" id="GO:0005634">
    <property type="term" value="C:nucleus"/>
    <property type="evidence" value="ECO:0007669"/>
    <property type="project" value="UniProtKB-SubCell"/>
</dbReference>
<evidence type="ECO:0000259" key="10">
    <source>
        <dbReference type="PROSITE" id="PS50016"/>
    </source>
</evidence>
<evidence type="ECO:0000256" key="5">
    <source>
        <dbReference type="ARBA" id="ARBA00022771"/>
    </source>
</evidence>
<evidence type="ECO:0000256" key="6">
    <source>
        <dbReference type="ARBA" id="ARBA00022833"/>
    </source>
</evidence>
<dbReference type="FunFam" id="3.30.40.10:FF:000042">
    <property type="entry name" value="protein AF-10 isoform X1"/>
    <property type="match status" value="1"/>
</dbReference>
<dbReference type="GO" id="GO:0008270">
    <property type="term" value="F:zinc ion binding"/>
    <property type="evidence" value="ECO:0007669"/>
    <property type="project" value="UniProtKB-KW"/>
</dbReference>
<evidence type="ECO:0000313" key="12">
    <source>
        <dbReference type="EMBL" id="KAG8184861.1"/>
    </source>
</evidence>
<dbReference type="CDD" id="cd20901">
    <property type="entry name" value="CC_AF10"/>
    <property type="match status" value="1"/>
</dbReference>
<dbReference type="InterPro" id="IPR050701">
    <property type="entry name" value="Histone_Mod_Regulator"/>
</dbReference>